<name>A0A1C6S5R9_9ACTN</name>
<accession>A0A1C6S5R9</accession>
<sequence>MRARVRGPLILVLVLVLALVATLGGVVTMAARDRPQSTASADGHDEGLLDQLGKAARNLVDGGSRGRTEPVTAGLAVHEKALPGKVWPAQKRVREITDRRTATSRVYQLSDGRLQAEISAAPLHYRDAKGRWQSIDTRVRPTGRDGYVQGNTTNSFTSLFGNSSDDLVRFEQQGRSVELGLVGAAKGVTPRVAGSTVTYPGVAGGADVVYDVTATAVKEKIVLHRPPAPLAFKVQRGSGDMQLQIRLLGTVELSVDGQSVKAGGAKQRATLAALALEANRPVPLDRLARMVWGDFPPASAVANLRSHISALRQALGERIIARSHAYELRLAGLDVTEFQRLAGEGRASLASADPVTAVRQLTEALALWRGPAGSGLPTGTALDNRWATLEEQRLQVFEELTQARLDLGEHADLLAGLRQHLAAHPLRERAWAQLMLALYRCGDTTAALTTYRDARSILDEQLGLEPGEELVALHRAMLDRSPDLTVPAGAMPAPTGESPPVGRGAPVPRELPADLVTFVARTAEVAAVVAAVTGGTPAAVVVSGPVGYGKSALAVRAAHTVAADFPDGQVFVDLGYRPTVGAEEVLGRVLRALGVPPADVKECADERVGRFRSLVADRRILLVVDGVTRAAQVRPLVPAGPGPALIVAGQRHLPSLDGVPQVTVDGLLPDEARTLLGALVGRDRLDDDPQATTGLLRICAGSPLAVRIVGSRLTGRPESPVRALVERLRDGRHRLDWLACDDLSVRERLATACAAVRAGDEVAGRIVEMLGGAPDEPAVPDGAAAQLGVSPARARRALEELVETHLASRAGSDGYRLPALVREYAVEVATVPGQRRRDRRGEPGLALPVAAARCRTQPTPIEG</sequence>
<dbReference type="InterPro" id="IPR001867">
    <property type="entry name" value="OmpR/PhoB-type_DNA-bd"/>
</dbReference>
<dbReference type="Proteomes" id="UP000198906">
    <property type="component" value="Unassembled WGS sequence"/>
</dbReference>
<dbReference type="GO" id="GO:0003677">
    <property type="term" value="F:DNA binding"/>
    <property type="evidence" value="ECO:0007669"/>
    <property type="project" value="UniProtKB-KW"/>
</dbReference>
<keyword evidence="2" id="KW-0805">Transcription regulation</keyword>
<dbReference type="Gene3D" id="3.40.50.300">
    <property type="entry name" value="P-loop containing nucleotide triphosphate hydrolases"/>
    <property type="match status" value="1"/>
</dbReference>
<dbReference type="EMBL" id="FMHU01000002">
    <property type="protein sequence ID" value="SCL24616.1"/>
    <property type="molecule type" value="Genomic_DNA"/>
</dbReference>
<dbReference type="SMART" id="SM00862">
    <property type="entry name" value="Trans_reg_C"/>
    <property type="match status" value="1"/>
</dbReference>
<evidence type="ECO:0000259" key="6">
    <source>
        <dbReference type="SMART" id="SM01043"/>
    </source>
</evidence>
<dbReference type="RefSeq" id="WP_245714800.1">
    <property type="nucleotide sequence ID" value="NZ_FMHU01000002.1"/>
</dbReference>
<dbReference type="GO" id="GO:0043531">
    <property type="term" value="F:ADP binding"/>
    <property type="evidence" value="ECO:0007669"/>
    <property type="project" value="InterPro"/>
</dbReference>
<organism evidence="7 8">
    <name type="scientific">Micromonospora inyonensis</name>
    <dbReference type="NCBI Taxonomy" id="47866"/>
    <lineage>
        <taxon>Bacteria</taxon>
        <taxon>Bacillati</taxon>
        <taxon>Actinomycetota</taxon>
        <taxon>Actinomycetes</taxon>
        <taxon>Micromonosporales</taxon>
        <taxon>Micromonosporaceae</taxon>
        <taxon>Micromonospora</taxon>
    </lineage>
</organism>
<dbReference type="GO" id="GO:0000160">
    <property type="term" value="P:phosphorelay signal transduction system"/>
    <property type="evidence" value="ECO:0007669"/>
    <property type="project" value="InterPro"/>
</dbReference>
<dbReference type="PANTHER" id="PTHR35807:SF1">
    <property type="entry name" value="TRANSCRIPTIONAL REGULATOR REDD"/>
    <property type="match status" value="1"/>
</dbReference>
<dbReference type="PRINTS" id="PR00364">
    <property type="entry name" value="DISEASERSIST"/>
</dbReference>
<gene>
    <name evidence="7" type="ORF">GA0074694_3981</name>
</gene>
<keyword evidence="3 7" id="KW-0238">DNA-binding</keyword>
<evidence type="ECO:0000256" key="4">
    <source>
        <dbReference type="ARBA" id="ARBA00023163"/>
    </source>
</evidence>
<dbReference type="SUPFAM" id="SSF52540">
    <property type="entry name" value="P-loop containing nucleoside triphosphate hydrolases"/>
    <property type="match status" value="1"/>
</dbReference>
<dbReference type="Pfam" id="PF03704">
    <property type="entry name" value="BTAD"/>
    <property type="match status" value="1"/>
</dbReference>
<evidence type="ECO:0000313" key="7">
    <source>
        <dbReference type="EMBL" id="SCL24616.1"/>
    </source>
</evidence>
<dbReference type="GO" id="GO:0006355">
    <property type="term" value="P:regulation of DNA-templated transcription"/>
    <property type="evidence" value="ECO:0007669"/>
    <property type="project" value="InterPro"/>
</dbReference>
<dbReference type="Gene3D" id="1.10.10.10">
    <property type="entry name" value="Winged helix-like DNA-binding domain superfamily/Winged helix DNA-binding domain"/>
    <property type="match status" value="1"/>
</dbReference>
<evidence type="ECO:0000259" key="5">
    <source>
        <dbReference type="SMART" id="SM00862"/>
    </source>
</evidence>
<dbReference type="SMART" id="SM01043">
    <property type="entry name" value="BTAD"/>
    <property type="match status" value="1"/>
</dbReference>
<dbReference type="InterPro" id="IPR036388">
    <property type="entry name" value="WH-like_DNA-bd_sf"/>
</dbReference>
<reference evidence="8" key="1">
    <citation type="submission" date="2016-06" db="EMBL/GenBank/DDBJ databases">
        <authorList>
            <person name="Varghese N."/>
        </authorList>
    </citation>
    <scope>NUCLEOTIDE SEQUENCE [LARGE SCALE GENOMIC DNA]</scope>
    <source>
        <strain evidence="8">DSM 46123</strain>
    </source>
</reference>
<dbReference type="PANTHER" id="PTHR35807">
    <property type="entry name" value="TRANSCRIPTIONAL REGULATOR REDD-RELATED"/>
    <property type="match status" value="1"/>
</dbReference>
<evidence type="ECO:0000313" key="8">
    <source>
        <dbReference type="Proteomes" id="UP000198906"/>
    </source>
</evidence>
<dbReference type="Gene3D" id="1.25.40.10">
    <property type="entry name" value="Tetratricopeptide repeat domain"/>
    <property type="match status" value="1"/>
</dbReference>
<keyword evidence="4" id="KW-0804">Transcription</keyword>
<dbReference type="InterPro" id="IPR011990">
    <property type="entry name" value="TPR-like_helical_dom_sf"/>
</dbReference>
<dbReference type="InterPro" id="IPR016032">
    <property type="entry name" value="Sig_transdc_resp-reg_C-effctor"/>
</dbReference>
<feature type="domain" description="Bacterial transcriptional activator" evidence="6">
    <location>
        <begin position="333"/>
        <end position="478"/>
    </location>
</feature>
<dbReference type="CDD" id="cd15831">
    <property type="entry name" value="BTAD"/>
    <property type="match status" value="1"/>
</dbReference>
<dbReference type="STRING" id="47866.GA0074694_3981"/>
<dbReference type="InterPro" id="IPR051677">
    <property type="entry name" value="AfsR-DnrI-RedD_regulator"/>
</dbReference>
<evidence type="ECO:0000256" key="2">
    <source>
        <dbReference type="ARBA" id="ARBA00023015"/>
    </source>
</evidence>
<dbReference type="AlphaFoldDB" id="A0A1C6S5R9"/>
<protein>
    <submittedName>
        <fullName evidence="7">DNA-binding transcriptional activator of the SARP family</fullName>
    </submittedName>
</protein>
<proteinExistence type="inferred from homology"/>
<dbReference type="InterPro" id="IPR027417">
    <property type="entry name" value="P-loop_NTPase"/>
</dbReference>
<dbReference type="SUPFAM" id="SSF46894">
    <property type="entry name" value="C-terminal effector domain of the bipartite response regulators"/>
    <property type="match status" value="1"/>
</dbReference>
<feature type="domain" description="OmpR/PhoB-type" evidence="5">
    <location>
        <begin position="257"/>
        <end position="330"/>
    </location>
</feature>
<evidence type="ECO:0000256" key="3">
    <source>
        <dbReference type="ARBA" id="ARBA00023125"/>
    </source>
</evidence>
<comment type="similarity">
    <text evidence="1">Belongs to the AfsR/DnrI/RedD regulatory family.</text>
</comment>
<keyword evidence="8" id="KW-1185">Reference proteome</keyword>
<dbReference type="SUPFAM" id="SSF48452">
    <property type="entry name" value="TPR-like"/>
    <property type="match status" value="1"/>
</dbReference>
<dbReference type="InterPro" id="IPR005158">
    <property type="entry name" value="BTAD"/>
</dbReference>
<evidence type="ECO:0000256" key="1">
    <source>
        <dbReference type="ARBA" id="ARBA00005820"/>
    </source>
</evidence>